<dbReference type="Gene3D" id="2.120.10.80">
    <property type="entry name" value="Kelch-type beta propeller"/>
    <property type="match status" value="2"/>
</dbReference>
<dbReference type="InterPro" id="IPR006311">
    <property type="entry name" value="TAT_signal"/>
</dbReference>
<sequence length="339" mass="36351">MPIRRRQFLLTTALLSSGLLPAAARTPTVKWRASAALPIRTQEIYPTVHNGRLVVAGGISRRLGAPWFSEQAYSYDPATDAWTELAALPEALHHAALTVHDGDVILAGGFNGAYSHVWRMRGAVYRLLEEGWVNDGNLPRPRAEGVLTTGPGGTVHLVTGQSPRGEDNSQRSDHVEVVDHWIRAPGSRRWESLAPIPTARNSATGGWVGEQLIVSGGRTASGNLDTTEIYDLREDRWRSAAPLPLAQAGTASAVVDDGLIIFGGEIFQPEAAVFPNVWRYSLSNDRWTELPQMPTPRHGIGAGRIGDEVFVIGGATEPGGSGTSDVNEVLVLPVGGNGQ</sequence>
<dbReference type="AlphaFoldDB" id="A0A5B0WZT4"/>
<dbReference type="InterPro" id="IPR015915">
    <property type="entry name" value="Kelch-typ_b-propeller"/>
</dbReference>
<feature type="chain" id="PRO_5022845693" description="Galactose oxidase" evidence="1">
    <location>
        <begin position="23"/>
        <end position="339"/>
    </location>
</feature>
<gene>
    <name evidence="2" type="ORF">F0M18_07960</name>
</gene>
<dbReference type="SMART" id="SM00612">
    <property type="entry name" value="Kelch"/>
    <property type="match status" value="3"/>
</dbReference>
<comment type="caution">
    <text evidence="2">The sequence shown here is derived from an EMBL/GenBank/DDBJ whole genome shotgun (WGS) entry which is preliminary data.</text>
</comment>
<name>A0A5B0WZT4_9GAMM</name>
<evidence type="ECO:0000313" key="2">
    <source>
        <dbReference type="EMBL" id="KAA1192594.1"/>
    </source>
</evidence>
<dbReference type="InterPro" id="IPR011043">
    <property type="entry name" value="Gal_Oxase/kelch_b-propeller"/>
</dbReference>
<evidence type="ECO:0000256" key="1">
    <source>
        <dbReference type="SAM" id="SignalP"/>
    </source>
</evidence>
<dbReference type="EMBL" id="VTUX01000003">
    <property type="protein sequence ID" value="KAA1192594.1"/>
    <property type="molecule type" value="Genomic_DNA"/>
</dbReference>
<dbReference type="Proteomes" id="UP000323708">
    <property type="component" value="Unassembled WGS sequence"/>
</dbReference>
<organism evidence="2 3">
    <name type="scientific">Pseudohalioglobus sediminis</name>
    <dbReference type="NCBI Taxonomy" id="2606449"/>
    <lineage>
        <taxon>Bacteria</taxon>
        <taxon>Pseudomonadati</taxon>
        <taxon>Pseudomonadota</taxon>
        <taxon>Gammaproteobacteria</taxon>
        <taxon>Cellvibrionales</taxon>
        <taxon>Halieaceae</taxon>
        <taxon>Pseudohalioglobus</taxon>
    </lineage>
</organism>
<proteinExistence type="predicted"/>
<dbReference type="PROSITE" id="PS51318">
    <property type="entry name" value="TAT"/>
    <property type="match status" value="1"/>
</dbReference>
<dbReference type="InterPro" id="IPR006652">
    <property type="entry name" value="Kelch_1"/>
</dbReference>
<protein>
    <recommendedName>
        <fullName evidence="4">Galactose oxidase</fullName>
    </recommendedName>
</protein>
<accession>A0A5B0WZT4</accession>
<dbReference type="RefSeq" id="WP_149610877.1">
    <property type="nucleotide sequence ID" value="NZ_VTUX01000003.1"/>
</dbReference>
<dbReference type="SUPFAM" id="SSF50965">
    <property type="entry name" value="Galactose oxidase, central domain"/>
    <property type="match status" value="1"/>
</dbReference>
<evidence type="ECO:0000313" key="3">
    <source>
        <dbReference type="Proteomes" id="UP000323708"/>
    </source>
</evidence>
<keyword evidence="1" id="KW-0732">Signal</keyword>
<evidence type="ECO:0008006" key="4">
    <source>
        <dbReference type="Google" id="ProtNLM"/>
    </source>
</evidence>
<dbReference type="Pfam" id="PF24681">
    <property type="entry name" value="Kelch_KLHDC2_KLHL20_DRC7"/>
    <property type="match status" value="1"/>
</dbReference>
<dbReference type="PANTHER" id="PTHR45632">
    <property type="entry name" value="LD33804P"/>
    <property type="match status" value="1"/>
</dbReference>
<reference evidence="2 3" key="1">
    <citation type="submission" date="2019-09" db="EMBL/GenBank/DDBJ databases">
        <authorList>
            <person name="Chen X.-Y."/>
        </authorList>
    </citation>
    <scope>NUCLEOTIDE SEQUENCE [LARGE SCALE GENOMIC DNA]</scope>
    <source>
        <strain evidence="2 3">NY5</strain>
    </source>
</reference>
<keyword evidence="3" id="KW-1185">Reference proteome</keyword>
<feature type="signal peptide" evidence="1">
    <location>
        <begin position="1"/>
        <end position="22"/>
    </location>
</feature>